<dbReference type="SUPFAM" id="SSF54593">
    <property type="entry name" value="Glyoxalase/Bleomycin resistance protein/Dihydroxybiphenyl dioxygenase"/>
    <property type="match status" value="1"/>
</dbReference>
<evidence type="ECO:0000313" key="3">
    <source>
        <dbReference type="Proteomes" id="UP000280008"/>
    </source>
</evidence>
<dbReference type="Gene3D" id="3.10.180.10">
    <property type="entry name" value="2,3-Dihydroxybiphenyl 1,2-Dioxygenase, domain 1"/>
    <property type="match status" value="1"/>
</dbReference>
<dbReference type="OrthoDB" id="9792323at2"/>
<evidence type="ECO:0000259" key="1">
    <source>
        <dbReference type="PROSITE" id="PS51819"/>
    </source>
</evidence>
<name>A0A495ILE6_9MICO</name>
<dbReference type="PROSITE" id="PS51819">
    <property type="entry name" value="VOC"/>
    <property type="match status" value="1"/>
</dbReference>
<dbReference type="AlphaFoldDB" id="A0A495ILE6"/>
<organism evidence="2 3">
    <name type="scientific">Frondihabitans australicus</name>
    <dbReference type="NCBI Taxonomy" id="386892"/>
    <lineage>
        <taxon>Bacteria</taxon>
        <taxon>Bacillati</taxon>
        <taxon>Actinomycetota</taxon>
        <taxon>Actinomycetes</taxon>
        <taxon>Micrococcales</taxon>
        <taxon>Microbacteriaceae</taxon>
        <taxon>Frondihabitans</taxon>
    </lineage>
</organism>
<gene>
    <name evidence="2" type="ORF">C8E83_3119</name>
</gene>
<accession>A0A495ILE6</accession>
<dbReference type="InterPro" id="IPR037523">
    <property type="entry name" value="VOC_core"/>
</dbReference>
<dbReference type="RefSeq" id="WP_121370807.1">
    <property type="nucleotide sequence ID" value="NZ_RBKS01000001.1"/>
</dbReference>
<dbReference type="EMBL" id="RBKS01000001">
    <property type="protein sequence ID" value="RKR75955.1"/>
    <property type="molecule type" value="Genomic_DNA"/>
</dbReference>
<proteinExistence type="predicted"/>
<reference evidence="2 3" key="1">
    <citation type="submission" date="2018-10" db="EMBL/GenBank/DDBJ databases">
        <title>Sequencing the genomes of 1000 actinobacteria strains.</title>
        <authorList>
            <person name="Klenk H.-P."/>
        </authorList>
    </citation>
    <scope>NUCLEOTIDE SEQUENCE [LARGE SCALE GENOMIC DNA]</scope>
    <source>
        <strain evidence="2 3">DSM 17894</strain>
    </source>
</reference>
<protein>
    <recommendedName>
        <fullName evidence="1">VOC domain-containing protein</fullName>
    </recommendedName>
</protein>
<sequence>MSTSDIDFVSFQVRDIEASARFYTEVVGLTPIPVPNPHAKAFSDGTVTFAVRVPMPGFDLDAVGTPGAGIAVWFKSQDPAAVHEKLVSAGATIAEPPFEGPFGTTFSFRDLDGYLVTIHAA</sequence>
<evidence type="ECO:0000313" key="2">
    <source>
        <dbReference type="EMBL" id="RKR75955.1"/>
    </source>
</evidence>
<dbReference type="InterPro" id="IPR029068">
    <property type="entry name" value="Glyas_Bleomycin-R_OHBP_Dase"/>
</dbReference>
<dbReference type="Proteomes" id="UP000280008">
    <property type="component" value="Unassembled WGS sequence"/>
</dbReference>
<keyword evidence="3" id="KW-1185">Reference proteome</keyword>
<dbReference type="PANTHER" id="PTHR33993">
    <property type="entry name" value="GLYOXALASE-RELATED"/>
    <property type="match status" value="1"/>
</dbReference>
<dbReference type="InterPro" id="IPR004360">
    <property type="entry name" value="Glyas_Fos-R_dOase_dom"/>
</dbReference>
<comment type="caution">
    <text evidence="2">The sequence shown here is derived from an EMBL/GenBank/DDBJ whole genome shotgun (WGS) entry which is preliminary data.</text>
</comment>
<feature type="domain" description="VOC" evidence="1">
    <location>
        <begin position="5"/>
        <end position="121"/>
    </location>
</feature>
<dbReference type="Pfam" id="PF00903">
    <property type="entry name" value="Glyoxalase"/>
    <property type="match status" value="1"/>
</dbReference>
<dbReference type="InterPro" id="IPR052164">
    <property type="entry name" value="Anthracycline_SecMetBiosynth"/>
</dbReference>